<keyword evidence="2" id="KW-0472">Membrane</keyword>
<evidence type="ECO:0000313" key="3">
    <source>
        <dbReference type="EMBL" id="PWK49711.1"/>
    </source>
</evidence>
<keyword evidence="4" id="KW-1185">Reference proteome</keyword>
<comment type="caution">
    <text evidence="3">The sequence shown here is derived from an EMBL/GenBank/DDBJ whole genome shotgun (WGS) entry which is preliminary data.</text>
</comment>
<protein>
    <submittedName>
        <fullName evidence="3">Uncharacterized protein</fullName>
    </submittedName>
</protein>
<feature type="region of interest" description="Disordered" evidence="1">
    <location>
        <begin position="111"/>
        <end position="235"/>
    </location>
</feature>
<name>A0A316FLA5_9ACTN</name>
<gene>
    <name evidence="3" type="ORF">BC793_104386</name>
</gene>
<evidence type="ECO:0000256" key="2">
    <source>
        <dbReference type="SAM" id="Phobius"/>
    </source>
</evidence>
<keyword evidence="2" id="KW-1133">Transmembrane helix</keyword>
<accession>A0A316FLA5</accession>
<evidence type="ECO:0000256" key="1">
    <source>
        <dbReference type="SAM" id="MobiDB-lite"/>
    </source>
</evidence>
<proteinExistence type="predicted"/>
<feature type="transmembrane region" description="Helical" evidence="2">
    <location>
        <begin position="66"/>
        <end position="87"/>
    </location>
</feature>
<sequence>MSLWRNVRSETAGAWRSLCYDLGWRPEPGAGAGPDVTSTGMNTFPGSLVDLPAEPRVDEARPPRRFVTVAAFCALAMCGAAGSYLVATTAFAGRMTDTPVAAPAVAAAPVPPRFENPAPTATATGDSAGMGRTPRKPHTTAPAPLPPVVTTTTRIVVPPPPTREKTQPAAPVTGSPECDCDTPPVPTPTVPEPSASVSASPSSSADPSPSGPVGPSPGGGAWMPRSDGHHHRLPW</sequence>
<dbReference type="AlphaFoldDB" id="A0A316FLA5"/>
<feature type="compositionally biased region" description="Low complexity" evidence="1">
    <location>
        <begin position="192"/>
        <end position="208"/>
    </location>
</feature>
<evidence type="ECO:0000313" key="4">
    <source>
        <dbReference type="Proteomes" id="UP000245697"/>
    </source>
</evidence>
<reference evidence="3 4" key="1">
    <citation type="submission" date="2018-05" db="EMBL/GenBank/DDBJ databases">
        <title>Genomic Encyclopedia of Archaeal and Bacterial Type Strains, Phase II (KMG-II): from individual species to whole genera.</title>
        <authorList>
            <person name="Goeker M."/>
        </authorList>
    </citation>
    <scope>NUCLEOTIDE SEQUENCE [LARGE SCALE GENOMIC DNA]</scope>
    <source>
        <strain evidence="3 4">DSM 45184</strain>
    </source>
</reference>
<dbReference type="Proteomes" id="UP000245697">
    <property type="component" value="Unassembled WGS sequence"/>
</dbReference>
<organism evidence="3 4">
    <name type="scientific">Actinoplanes xinjiangensis</name>
    <dbReference type="NCBI Taxonomy" id="512350"/>
    <lineage>
        <taxon>Bacteria</taxon>
        <taxon>Bacillati</taxon>
        <taxon>Actinomycetota</taxon>
        <taxon>Actinomycetes</taxon>
        <taxon>Micromonosporales</taxon>
        <taxon>Micromonosporaceae</taxon>
        <taxon>Actinoplanes</taxon>
    </lineage>
</organism>
<keyword evidence="2" id="KW-0812">Transmembrane</keyword>
<dbReference type="EMBL" id="QGGR01000004">
    <property type="protein sequence ID" value="PWK49711.1"/>
    <property type="molecule type" value="Genomic_DNA"/>
</dbReference>